<keyword evidence="4" id="KW-0963">Cytoplasm</keyword>
<dbReference type="OMA" id="HELEWSY"/>
<evidence type="ECO:0000256" key="1">
    <source>
        <dbReference type="ARBA" id="ARBA00004123"/>
    </source>
</evidence>
<reference evidence="10 11" key="1">
    <citation type="journal article" date="2021" name="Nat. Plants">
        <title>The Taxus genome provides insights into paclitaxel biosynthesis.</title>
        <authorList>
            <person name="Xiong X."/>
            <person name="Gou J."/>
            <person name="Liao Q."/>
            <person name="Li Y."/>
            <person name="Zhou Q."/>
            <person name="Bi G."/>
            <person name="Li C."/>
            <person name="Du R."/>
            <person name="Wang X."/>
            <person name="Sun T."/>
            <person name="Guo L."/>
            <person name="Liang H."/>
            <person name="Lu P."/>
            <person name="Wu Y."/>
            <person name="Zhang Z."/>
            <person name="Ro D.K."/>
            <person name="Shang Y."/>
            <person name="Huang S."/>
            <person name="Yan J."/>
        </authorList>
    </citation>
    <scope>NUCLEOTIDE SEQUENCE [LARGE SCALE GENOMIC DNA]</scope>
    <source>
        <strain evidence="10">Ta-2019</strain>
    </source>
</reference>
<evidence type="ECO:0000256" key="9">
    <source>
        <dbReference type="SAM" id="MobiDB-lite"/>
    </source>
</evidence>
<evidence type="ECO:0000256" key="8">
    <source>
        <dbReference type="SAM" id="Coils"/>
    </source>
</evidence>
<comment type="similarity">
    <text evidence="3 7">Belongs to the nucleosome assembly protein (NAP) family.</text>
</comment>
<proteinExistence type="inferred from homology"/>
<accession>A0AA38CJF3</accession>
<dbReference type="Gene3D" id="3.30.1120.90">
    <property type="entry name" value="Nucleosome assembly protein"/>
    <property type="match status" value="1"/>
</dbReference>
<dbReference type="GO" id="GO:0005737">
    <property type="term" value="C:cytoplasm"/>
    <property type="evidence" value="ECO:0007669"/>
    <property type="project" value="UniProtKB-SubCell"/>
</dbReference>
<comment type="subcellular location">
    <subcellularLocation>
        <location evidence="2">Cytoplasm</location>
    </subcellularLocation>
    <subcellularLocation>
        <location evidence="1">Nucleus</location>
    </subcellularLocation>
</comment>
<organism evidence="10 11">
    <name type="scientific">Taxus chinensis</name>
    <name type="common">Chinese yew</name>
    <name type="synonym">Taxus wallichiana var. chinensis</name>
    <dbReference type="NCBI Taxonomy" id="29808"/>
    <lineage>
        <taxon>Eukaryota</taxon>
        <taxon>Viridiplantae</taxon>
        <taxon>Streptophyta</taxon>
        <taxon>Embryophyta</taxon>
        <taxon>Tracheophyta</taxon>
        <taxon>Spermatophyta</taxon>
        <taxon>Pinopsida</taxon>
        <taxon>Pinidae</taxon>
        <taxon>Conifers II</taxon>
        <taxon>Cupressales</taxon>
        <taxon>Taxaceae</taxon>
        <taxon>Taxus</taxon>
    </lineage>
</organism>
<dbReference type="FunFam" id="1.20.5.1500:FF:000001">
    <property type="entry name" value="Nucleosome assembly protein 1-like 1"/>
    <property type="match status" value="1"/>
</dbReference>
<dbReference type="GO" id="GO:0006334">
    <property type="term" value="P:nucleosome assembly"/>
    <property type="evidence" value="ECO:0007669"/>
    <property type="project" value="InterPro"/>
</dbReference>
<evidence type="ECO:0000256" key="6">
    <source>
        <dbReference type="ARBA" id="ARBA00023242"/>
    </source>
</evidence>
<dbReference type="SUPFAM" id="SSF143113">
    <property type="entry name" value="NAP-like"/>
    <property type="match status" value="1"/>
</dbReference>
<evidence type="ECO:0000313" key="11">
    <source>
        <dbReference type="Proteomes" id="UP000824469"/>
    </source>
</evidence>
<dbReference type="Proteomes" id="UP000824469">
    <property type="component" value="Unassembled WGS sequence"/>
</dbReference>
<evidence type="ECO:0000256" key="5">
    <source>
        <dbReference type="ARBA" id="ARBA00023186"/>
    </source>
</evidence>
<feature type="non-terminal residue" evidence="10">
    <location>
        <position position="1"/>
    </location>
</feature>
<dbReference type="EMBL" id="JAHRHJ020000010">
    <property type="protein sequence ID" value="KAH9297284.1"/>
    <property type="molecule type" value="Genomic_DNA"/>
</dbReference>
<evidence type="ECO:0000256" key="4">
    <source>
        <dbReference type="ARBA" id="ARBA00022490"/>
    </source>
</evidence>
<gene>
    <name evidence="10" type="ORF">KI387_028966</name>
</gene>
<dbReference type="InterPro" id="IPR002164">
    <property type="entry name" value="NAP_family"/>
</dbReference>
<name>A0AA38CJF3_TAXCH</name>
<dbReference type="InterPro" id="IPR037231">
    <property type="entry name" value="NAP-like_sf"/>
</dbReference>
<feature type="non-terminal residue" evidence="10">
    <location>
        <position position="300"/>
    </location>
</feature>
<evidence type="ECO:0000313" key="10">
    <source>
        <dbReference type="EMBL" id="KAH9297284.1"/>
    </source>
</evidence>
<feature type="compositionally biased region" description="Acidic residues" evidence="9">
    <location>
        <begin position="278"/>
        <end position="300"/>
    </location>
</feature>
<sequence length="300" mass="34809">GKATEGLDNLPTLVGSSSEYIESLPHKVKKRVEALQELEAQHRELETKFFEEKAALEAKYEECYAPIYKKRYDIVNGVVDVEDAKKEKYEESKQESSDLDEGVPEFWLTAMLNNDILAMQITDRDEDALKFLKDIQCSRLVSDKAEKGFKLEFFFSENHYFKNSVLTKIYYVVDEIEPFLDRATGTEIDWLPGKNLTRKVMKKKSKKGAKDTKPVTKVVQCKSFFNFFDPPKFPEDDADEKDAEEFQNVMERDYEIGSTIRDELFPHAVSWFTGEAIDGNDDEYNFDDDIESDKEDEDHD</sequence>
<evidence type="ECO:0000256" key="3">
    <source>
        <dbReference type="ARBA" id="ARBA00009947"/>
    </source>
</evidence>
<keyword evidence="11" id="KW-1185">Reference proteome</keyword>
<dbReference type="Gene3D" id="1.20.5.1500">
    <property type="match status" value="1"/>
</dbReference>
<dbReference type="GO" id="GO:0000724">
    <property type="term" value="P:double-strand break repair via homologous recombination"/>
    <property type="evidence" value="ECO:0007669"/>
    <property type="project" value="UniProtKB-ARBA"/>
</dbReference>
<dbReference type="GO" id="GO:0005634">
    <property type="term" value="C:nucleus"/>
    <property type="evidence" value="ECO:0007669"/>
    <property type="project" value="UniProtKB-SubCell"/>
</dbReference>
<keyword evidence="6" id="KW-0539">Nucleus</keyword>
<protein>
    <submittedName>
        <fullName evidence="10">Uncharacterized protein</fullName>
    </submittedName>
</protein>
<feature type="region of interest" description="Disordered" evidence="9">
    <location>
        <begin position="277"/>
        <end position="300"/>
    </location>
</feature>
<dbReference type="GO" id="GO:0042393">
    <property type="term" value="F:histone binding"/>
    <property type="evidence" value="ECO:0007669"/>
    <property type="project" value="UniProtKB-ARBA"/>
</dbReference>
<feature type="coiled-coil region" evidence="8">
    <location>
        <begin position="28"/>
        <end position="55"/>
    </location>
</feature>
<keyword evidence="5" id="KW-0143">Chaperone</keyword>
<dbReference type="PANTHER" id="PTHR11875">
    <property type="entry name" value="TESTIS-SPECIFIC Y-ENCODED PROTEIN"/>
    <property type="match status" value="1"/>
</dbReference>
<comment type="caution">
    <text evidence="10">The sequence shown here is derived from an EMBL/GenBank/DDBJ whole genome shotgun (WGS) entry which is preliminary data.</text>
</comment>
<dbReference type="Pfam" id="PF00956">
    <property type="entry name" value="NAP"/>
    <property type="match status" value="1"/>
</dbReference>
<evidence type="ECO:0000256" key="7">
    <source>
        <dbReference type="RuleBase" id="RU003876"/>
    </source>
</evidence>
<dbReference type="FunFam" id="3.30.1120.90:FF:000005">
    <property type="entry name" value="Nucleosome assembly protein11"/>
    <property type="match status" value="1"/>
</dbReference>
<keyword evidence="8" id="KW-0175">Coiled coil</keyword>
<dbReference type="AlphaFoldDB" id="A0AA38CJF3"/>
<evidence type="ECO:0000256" key="2">
    <source>
        <dbReference type="ARBA" id="ARBA00004496"/>
    </source>
</evidence>